<evidence type="ECO:0000259" key="5">
    <source>
        <dbReference type="PROSITE" id="PS50156"/>
    </source>
</evidence>
<dbReference type="GO" id="GO:0016020">
    <property type="term" value="C:membrane"/>
    <property type="evidence" value="ECO:0007669"/>
    <property type="project" value="TreeGrafter"/>
</dbReference>
<accession>A0A0G4HD19</accession>
<feature type="transmembrane region" description="Helical" evidence="3">
    <location>
        <begin position="784"/>
        <end position="808"/>
    </location>
</feature>
<dbReference type="Pfam" id="PF12349">
    <property type="entry name" value="Sterol-sensing"/>
    <property type="match status" value="1"/>
</dbReference>
<feature type="compositionally biased region" description="Basic and acidic residues" evidence="2">
    <location>
        <begin position="465"/>
        <end position="474"/>
    </location>
</feature>
<evidence type="ECO:0000256" key="4">
    <source>
        <dbReference type="SAM" id="SignalP"/>
    </source>
</evidence>
<evidence type="ECO:0000256" key="3">
    <source>
        <dbReference type="SAM" id="Phobius"/>
    </source>
</evidence>
<dbReference type="AlphaFoldDB" id="A0A0G4HD19"/>
<feature type="transmembrane region" description="Helical" evidence="3">
    <location>
        <begin position="272"/>
        <end position="290"/>
    </location>
</feature>
<dbReference type="SUPFAM" id="SSF82866">
    <property type="entry name" value="Multidrug efflux transporter AcrB transmembrane domain"/>
    <property type="match status" value="1"/>
</dbReference>
<feature type="region of interest" description="Disordered" evidence="2">
    <location>
        <begin position="960"/>
        <end position="997"/>
    </location>
</feature>
<dbReference type="PhylomeDB" id="A0A0G4HD19"/>
<keyword evidence="4" id="KW-0732">Signal</keyword>
<feature type="region of interest" description="Disordered" evidence="2">
    <location>
        <begin position="429"/>
        <end position="449"/>
    </location>
</feature>
<comment type="similarity">
    <text evidence="1">Belongs to the patched family.</text>
</comment>
<dbReference type="EMBL" id="CDMZ01002333">
    <property type="protein sequence ID" value="CEM41904.1"/>
    <property type="molecule type" value="Genomic_DNA"/>
</dbReference>
<sequence>MIPLLTFALLTFGFLWKVQLVDAAEAWSDPSVKSAVENREYAELFGEDRRPQGILVQGDTNLLQAGILKGLAELDRRIRTFTVTLTPEDEEILDRQRARRSAMDFDFSALCARVADGSCSSDSVIDMYAKESFFGTPVIGFPQHANLQSTPPRFWPSVYTVLGGEVSVEDVDPMGGRGKVVSKATALMFSFALDAKQTRPRIRSLPGEIGPLGQVFAPSFVERACVAWESKFLSIVFEFSEEFEKKDDDVQVVPNAFGSMDEALAEASEIPLIRVLSMAAGFVIAYAFLVTGSRSLPHSNFVILNSFYLSHGGNTPVRLGAAEAERAGRARVRAAVSDSGIGITMTTTTTVTCFAIGVLSPYLAIQWFCVNMIVCLTLGYLTAVSCVVAALGLDVRRELLGESGYLRTLGRVFGRNPFRRLSAFLQTDEVGTQAPSGSEGGAPPSEPEMLSPCVASSIEAATQREQSHTEEKQKQSLPGTYEEKKAEGSAVEVSPFTPPELLALSLEVDQLRHPKSWKVLQAKRFGCCGSTPPLGPLGAFIAHAAPRISYTQETPSAEVEKGGIGAASEKVRESLVAAAAERADEPVEAPGRTLRRLVRHSLGRLLISPWSFLVIVAFAIGMSFAVLEALPRFEVGGGFTMMADYDSYFRKFIDGKESAFRAYDDRPALFFRGDRQWETAEAMDAVEERCGKLRESADVTSLVSGMFAFLETVKEQGGSFHSREEFLSALRIFLHTPGGSLFGDDFVWEEDRGMLERLREIACSGPFGGLLNSPLFPFYDSLPVLVQFAVSSLLMSVGVMAVLVILLVSFECAAYGVVMMFSVYLTVAVFMALLGIALTEVVILIFAVAVVHACLLLPVLLGLFGRSPPDPLFTDKVTSLLRIAYLQIPRSTRETAGSAKDVFSPLLTGKAFDSGGLVESEEDFEPEEGAQPTLMQLRLQVLRQQLGVTGGGGTEMGLVGGQSQSGAQSGRGMSEGSGTIRSRASPAVHAAQRAVGD</sequence>
<dbReference type="PROSITE" id="PS50156">
    <property type="entry name" value="SSD"/>
    <property type="match status" value="1"/>
</dbReference>
<proteinExistence type="inferred from homology"/>
<dbReference type="PANTHER" id="PTHR10796:SF92">
    <property type="entry name" value="PATCHED-RELATED, ISOFORM A"/>
    <property type="match status" value="1"/>
</dbReference>
<feature type="transmembrane region" description="Helical" evidence="3">
    <location>
        <begin position="815"/>
        <end position="837"/>
    </location>
</feature>
<feature type="region of interest" description="Disordered" evidence="2">
    <location>
        <begin position="461"/>
        <end position="493"/>
    </location>
</feature>
<dbReference type="InterPro" id="IPR053958">
    <property type="entry name" value="HMGCR/SNAP/NPC1-like_SSD"/>
</dbReference>
<dbReference type="VEuPathDB" id="CryptoDB:Cvel_6388"/>
<feature type="signal peptide" evidence="4">
    <location>
        <begin position="1"/>
        <end position="23"/>
    </location>
</feature>
<dbReference type="InterPro" id="IPR051697">
    <property type="entry name" value="Patched_domain-protein"/>
</dbReference>
<protein>
    <recommendedName>
        <fullName evidence="5">SSD domain-containing protein</fullName>
    </recommendedName>
</protein>
<evidence type="ECO:0000256" key="1">
    <source>
        <dbReference type="ARBA" id="ARBA00005585"/>
    </source>
</evidence>
<organism evidence="6">
    <name type="scientific">Chromera velia CCMP2878</name>
    <dbReference type="NCBI Taxonomy" id="1169474"/>
    <lineage>
        <taxon>Eukaryota</taxon>
        <taxon>Sar</taxon>
        <taxon>Alveolata</taxon>
        <taxon>Colpodellida</taxon>
        <taxon>Chromeraceae</taxon>
        <taxon>Chromera</taxon>
    </lineage>
</organism>
<feature type="compositionally biased region" description="Low complexity" evidence="2">
    <location>
        <begin position="961"/>
        <end position="972"/>
    </location>
</feature>
<gene>
    <name evidence="6" type="ORF">Cvel_6388</name>
</gene>
<feature type="domain" description="SSD" evidence="5">
    <location>
        <begin position="288"/>
        <end position="393"/>
    </location>
</feature>
<dbReference type="PANTHER" id="PTHR10796">
    <property type="entry name" value="PATCHED-RELATED"/>
    <property type="match status" value="1"/>
</dbReference>
<evidence type="ECO:0000313" key="6">
    <source>
        <dbReference type="EMBL" id="CEM41904.1"/>
    </source>
</evidence>
<evidence type="ECO:0000256" key="2">
    <source>
        <dbReference type="SAM" id="MobiDB-lite"/>
    </source>
</evidence>
<feature type="transmembrane region" description="Helical" evidence="3">
    <location>
        <begin position="339"/>
        <end position="359"/>
    </location>
</feature>
<dbReference type="InterPro" id="IPR000731">
    <property type="entry name" value="SSD"/>
</dbReference>
<keyword evidence="3" id="KW-0472">Membrane</keyword>
<feature type="chain" id="PRO_5005191242" description="SSD domain-containing protein" evidence="4">
    <location>
        <begin position="24"/>
        <end position="997"/>
    </location>
</feature>
<reference evidence="6" key="1">
    <citation type="submission" date="2014-11" db="EMBL/GenBank/DDBJ databases">
        <authorList>
            <person name="Otto D Thomas"/>
            <person name="Naeem Raeece"/>
        </authorList>
    </citation>
    <scope>NUCLEOTIDE SEQUENCE</scope>
</reference>
<feature type="transmembrane region" description="Helical" evidence="3">
    <location>
        <begin position="605"/>
        <end position="627"/>
    </location>
</feature>
<feature type="transmembrane region" description="Helical" evidence="3">
    <location>
        <begin position="843"/>
        <end position="864"/>
    </location>
</feature>
<keyword evidence="3" id="KW-0812">Transmembrane</keyword>
<feature type="transmembrane region" description="Helical" evidence="3">
    <location>
        <begin position="365"/>
        <end position="393"/>
    </location>
</feature>
<keyword evidence="3" id="KW-1133">Transmembrane helix</keyword>
<name>A0A0G4HD19_9ALVE</name>